<gene>
    <name evidence="12" type="primary">CSON012002</name>
</gene>
<dbReference type="OMA" id="MIFVVIE"/>
<keyword evidence="4 11" id="KW-0812">Transmembrane</keyword>
<feature type="transmembrane region" description="Helical" evidence="11">
    <location>
        <begin position="126"/>
        <end position="146"/>
    </location>
</feature>
<evidence type="ECO:0000256" key="5">
    <source>
        <dbReference type="ARBA" id="ARBA00022833"/>
    </source>
</evidence>
<evidence type="ECO:0000256" key="9">
    <source>
        <dbReference type="ARBA" id="ARBA00042540"/>
    </source>
</evidence>
<accession>A0A336M700</accession>
<evidence type="ECO:0000256" key="7">
    <source>
        <dbReference type="ARBA" id="ARBA00023136"/>
    </source>
</evidence>
<feature type="transmembrane region" description="Helical" evidence="11">
    <location>
        <begin position="369"/>
        <end position="401"/>
    </location>
</feature>
<evidence type="ECO:0000256" key="6">
    <source>
        <dbReference type="ARBA" id="ARBA00022989"/>
    </source>
</evidence>
<dbReference type="GO" id="GO:0005886">
    <property type="term" value="C:plasma membrane"/>
    <property type="evidence" value="ECO:0007669"/>
    <property type="project" value="UniProtKB-SubCell"/>
</dbReference>
<keyword evidence="7 11" id="KW-0472">Membrane</keyword>
<dbReference type="InterPro" id="IPR003689">
    <property type="entry name" value="ZIP"/>
</dbReference>
<dbReference type="GO" id="GO:0005385">
    <property type="term" value="F:zinc ion transmembrane transporter activity"/>
    <property type="evidence" value="ECO:0007669"/>
    <property type="project" value="TreeGrafter"/>
</dbReference>
<feature type="transmembrane region" description="Helical" evidence="11">
    <location>
        <begin position="93"/>
        <end position="114"/>
    </location>
</feature>
<dbReference type="PANTHER" id="PTHR11040:SF211">
    <property type="entry name" value="ZINC TRANSPORTER ZIP11"/>
    <property type="match status" value="1"/>
</dbReference>
<dbReference type="AlphaFoldDB" id="A0A336M700"/>
<keyword evidence="6 11" id="KW-1133">Transmembrane helix</keyword>
<dbReference type="PANTHER" id="PTHR11040">
    <property type="entry name" value="ZINC/IRON TRANSPORTER"/>
    <property type="match status" value="1"/>
</dbReference>
<evidence type="ECO:0000256" key="4">
    <source>
        <dbReference type="ARBA" id="ARBA00022692"/>
    </source>
</evidence>
<dbReference type="VEuPathDB" id="VectorBase:CSON012002"/>
<evidence type="ECO:0000256" key="1">
    <source>
        <dbReference type="ARBA" id="ARBA00004651"/>
    </source>
</evidence>
<feature type="transmembrane region" description="Helical" evidence="11">
    <location>
        <begin position="416"/>
        <end position="435"/>
    </location>
</feature>
<evidence type="ECO:0000256" key="11">
    <source>
        <dbReference type="SAM" id="Phobius"/>
    </source>
</evidence>
<keyword evidence="3" id="KW-1003">Cell membrane</keyword>
<comment type="subcellular location">
    <subcellularLocation>
        <location evidence="1">Cell membrane</location>
        <topology evidence="1">Multi-pass membrane protein</topology>
    </subcellularLocation>
</comment>
<evidence type="ECO:0000256" key="10">
    <source>
        <dbReference type="ARBA" id="ARBA00042973"/>
    </source>
</evidence>
<name>A0A336M700_CULSO</name>
<evidence type="ECO:0000256" key="2">
    <source>
        <dbReference type="ARBA" id="ARBA00006939"/>
    </source>
</evidence>
<dbReference type="Pfam" id="PF02535">
    <property type="entry name" value="Zip"/>
    <property type="match status" value="1"/>
</dbReference>
<evidence type="ECO:0000313" key="12">
    <source>
        <dbReference type="EMBL" id="SSX25161.1"/>
    </source>
</evidence>
<proteinExistence type="inferred from homology"/>
<feature type="transmembrane region" description="Helical" evidence="11">
    <location>
        <begin position="7"/>
        <end position="31"/>
    </location>
</feature>
<organism evidence="12">
    <name type="scientific">Culicoides sonorensis</name>
    <name type="common">Biting midge</name>
    <dbReference type="NCBI Taxonomy" id="179676"/>
    <lineage>
        <taxon>Eukaryota</taxon>
        <taxon>Metazoa</taxon>
        <taxon>Ecdysozoa</taxon>
        <taxon>Arthropoda</taxon>
        <taxon>Hexapoda</taxon>
        <taxon>Insecta</taxon>
        <taxon>Pterygota</taxon>
        <taxon>Neoptera</taxon>
        <taxon>Endopterygota</taxon>
        <taxon>Diptera</taxon>
        <taxon>Nematocera</taxon>
        <taxon>Chironomoidea</taxon>
        <taxon>Ceratopogonidae</taxon>
        <taxon>Ceratopogoninae</taxon>
        <taxon>Culicoides</taxon>
        <taxon>Monoculicoides</taxon>
    </lineage>
</organism>
<protein>
    <recommendedName>
        <fullName evidence="8">Zinc transporter ZIP11</fullName>
    </recommendedName>
    <alternativeName>
        <fullName evidence="9">Solute carrier family 39 member 11</fullName>
    </alternativeName>
    <alternativeName>
        <fullName evidence="10">Zrt- and Irt-like protein 11</fullName>
    </alternativeName>
</protein>
<reference evidence="12" key="1">
    <citation type="submission" date="2018-07" db="EMBL/GenBank/DDBJ databases">
        <authorList>
            <person name="Quirk P.G."/>
            <person name="Krulwich T.A."/>
        </authorList>
    </citation>
    <scope>NUCLEOTIDE SEQUENCE</scope>
</reference>
<feature type="transmembrane region" description="Helical" evidence="11">
    <location>
        <begin position="166"/>
        <end position="189"/>
    </location>
</feature>
<keyword evidence="5" id="KW-0862">Zinc</keyword>
<comment type="similarity">
    <text evidence="2">Belongs to the ZIP transporter (TC 2.A.5) family.</text>
</comment>
<evidence type="ECO:0000256" key="8">
    <source>
        <dbReference type="ARBA" id="ARBA00040593"/>
    </source>
</evidence>
<evidence type="ECO:0000256" key="3">
    <source>
        <dbReference type="ARBA" id="ARBA00022475"/>
    </source>
</evidence>
<dbReference type="EMBL" id="UFQT01000549">
    <property type="protein sequence ID" value="SSX25161.1"/>
    <property type="molecule type" value="Genomic_DNA"/>
</dbReference>
<sequence>MMSAWLIFIIIISVLCALCAFFYCCTISQFIPRRGTVQDYYKDGNSYSCSVKGSAVKNEIETNNQEIALEEVKKQQILKLSQMIQGYGPVTQALLGTLLTWGLTALGAGLVVFINGNQRKTLDTALGFAAGVMIAASFWSLLAPAIELAEQSGTYGNKGEFAFIPISAGFLLGAIFVFGCDKLISFLGINTSSMMIQLTAQNKDKAEIALDDQNLVEHGKTNGAEKNGTAEGLAVSMESFSDCLNAQHSTVAKKRRKGSHESSSKEGAIYTDLAQARIEHQISQWKRIMLLVIAITVHNIPEGLAVGVSFGAIGSTQTATFEAARNLAVGIGIQNFPEGLAVSLPLHAAGFSLGKSFWYGQLSGMVEPIFGVLGAVAVTIATVILPYALSFAAGAMIYIVADDILPEAHAEGNGLLATWGCILGFTVMMCLDVGLG</sequence>